<reference evidence="1 2" key="1">
    <citation type="journal article" date="2019" name="Appl. Microbiol. Biotechnol.">
        <title>Genome sequence of Isaria javanica and comparative genome analysis insights into family S53 peptidase evolution in fungal entomopathogens.</title>
        <authorList>
            <person name="Lin R."/>
            <person name="Zhang X."/>
            <person name="Xin B."/>
            <person name="Zou M."/>
            <person name="Gao Y."/>
            <person name="Qin F."/>
            <person name="Hu Q."/>
            <person name="Xie B."/>
            <person name="Cheng X."/>
        </authorList>
    </citation>
    <scope>NUCLEOTIDE SEQUENCE [LARGE SCALE GENOMIC DNA]</scope>
    <source>
        <strain evidence="1 2">IJ1G</strain>
    </source>
</reference>
<dbReference type="SUPFAM" id="SSF53383">
    <property type="entry name" value="PLP-dependent transferases"/>
    <property type="match status" value="1"/>
</dbReference>
<dbReference type="Gene3D" id="3.90.1150.10">
    <property type="entry name" value="Aspartate Aminotransferase, domain 1"/>
    <property type="match status" value="1"/>
</dbReference>
<gene>
    <name evidence="1" type="ORF">IF1G_05294</name>
</gene>
<sequence length="130" mass="14996">MQEFMAAKLRFMEENYKTVTSFLFNRADPSSRRNAGLYIWVDLGYLFVSPAEEGNSRRVNAGKLAKYQSRETWIEQVCAKHGVLIAPGSVYMPEEYGWFRITFTVGKQALQEGLKRFSMALEEVEAVPWQ</sequence>
<organism evidence="1 2">
    <name type="scientific">Cordyceps javanica</name>
    <dbReference type="NCBI Taxonomy" id="43265"/>
    <lineage>
        <taxon>Eukaryota</taxon>
        <taxon>Fungi</taxon>
        <taxon>Dikarya</taxon>
        <taxon>Ascomycota</taxon>
        <taxon>Pezizomycotina</taxon>
        <taxon>Sordariomycetes</taxon>
        <taxon>Hypocreomycetidae</taxon>
        <taxon>Hypocreales</taxon>
        <taxon>Cordycipitaceae</taxon>
        <taxon>Cordyceps</taxon>
    </lineage>
</organism>
<dbReference type="STRING" id="43265.A0A545V157"/>
<protein>
    <recommendedName>
        <fullName evidence="3">Aminotransferase class I/classII domain-containing protein</fullName>
    </recommendedName>
</protein>
<evidence type="ECO:0008006" key="3">
    <source>
        <dbReference type="Google" id="ProtNLM"/>
    </source>
</evidence>
<evidence type="ECO:0000313" key="2">
    <source>
        <dbReference type="Proteomes" id="UP000315783"/>
    </source>
</evidence>
<evidence type="ECO:0000313" key="1">
    <source>
        <dbReference type="EMBL" id="TQV95465.1"/>
    </source>
</evidence>
<dbReference type="EMBL" id="SPUK01000007">
    <property type="protein sequence ID" value="TQV95465.1"/>
    <property type="molecule type" value="Genomic_DNA"/>
</dbReference>
<keyword evidence="2" id="KW-1185">Reference proteome</keyword>
<accession>A0A545V157</accession>
<comment type="caution">
    <text evidence="1">The sequence shown here is derived from an EMBL/GenBank/DDBJ whole genome shotgun (WGS) entry which is preliminary data.</text>
</comment>
<name>A0A545V157_9HYPO</name>
<dbReference type="AlphaFoldDB" id="A0A545V157"/>
<dbReference type="InterPro" id="IPR015422">
    <property type="entry name" value="PyrdxlP-dep_Trfase_small"/>
</dbReference>
<dbReference type="InterPro" id="IPR015424">
    <property type="entry name" value="PyrdxlP-dep_Trfase"/>
</dbReference>
<dbReference type="Proteomes" id="UP000315783">
    <property type="component" value="Unassembled WGS sequence"/>
</dbReference>
<proteinExistence type="predicted"/>